<feature type="domain" description="Response regulatory" evidence="13">
    <location>
        <begin position="751"/>
        <end position="872"/>
    </location>
</feature>
<dbReference type="Pfam" id="PF00512">
    <property type="entry name" value="HisKA"/>
    <property type="match status" value="1"/>
</dbReference>
<protein>
    <recommendedName>
        <fullName evidence="9">Circadian input-output histidine kinase CikA</fullName>
        <ecNumber evidence="3">2.7.13.3</ecNumber>
    </recommendedName>
    <alternativeName>
        <fullName evidence="4">Stage 0 sporulation protein A homolog</fullName>
    </alternativeName>
</protein>
<dbReference type="PANTHER" id="PTHR45339:SF1">
    <property type="entry name" value="HYBRID SIGNAL TRANSDUCTION HISTIDINE KINASE J"/>
    <property type="match status" value="1"/>
</dbReference>
<feature type="transmembrane region" description="Helical" evidence="11">
    <location>
        <begin position="12"/>
        <end position="36"/>
    </location>
</feature>
<dbReference type="Pfam" id="PF02518">
    <property type="entry name" value="HATPase_c"/>
    <property type="match status" value="1"/>
</dbReference>
<dbReference type="SMART" id="SM00388">
    <property type="entry name" value="HisKA"/>
    <property type="match status" value="1"/>
</dbReference>
<dbReference type="InterPro" id="IPR003661">
    <property type="entry name" value="HisK_dim/P_dom"/>
</dbReference>
<dbReference type="InterPro" id="IPR036890">
    <property type="entry name" value="HATPase_C_sf"/>
</dbReference>
<dbReference type="SUPFAM" id="SSF52172">
    <property type="entry name" value="CheY-like"/>
    <property type="match status" value="2"/>
</dbReference>
<reference evidence="15" key="1">
    <citation type="submission" date="2023-02" db="EMBL/GenBank/DDBJ databases">
        <title>Gut commensal Christensenella minuta modulates host metabolism via a new class of secondary bile acids.</title>
        <authorList>
            <person name="Liu C."/>
        </authorList>
    </citation>
    <scope>NUCLEOTIDE SEQUENCE</scope>
    <source>
        <strain evidence="15">CA70</strain>
    </source>
</reference>
<dbReference type="PROSITE" id="PS50110">
    <property type="entry name" value="RESPONSE_REGULATORY"/>
    <property type="match status" value="2"/>
</dbReference>
<feature type="domain" description="Histidine kinase" evidence="12">
    <location>
        <begin position="372"/>
        <end position="595"/>
    </location>
</feature>
<evidence type="ECO:0000259" key="14">
    <source>
        <dbReference type="PROSITE" id="PS50112"/>
    </source>
</evidence>
<feature type="transmembrane region" description="Helical" evidence="11">
    <location>
        <begin position="195"/>
        <end position="217"/>
    </location>
</feature>
<dbReference type="SMART" id="SM00448">
    <property type="entry name" value="REC"/>
    <property type="match status" value="2"/>
</dbReference>
<dbReference type="SUPFAM" id="SSF55874">
    <property type="entry name" value="ATPase domain of HSP90 chaperone/DNA topoisomerase II/histidine kinase"/>
    <property type="match status" value="1"/>
</dbReference>
<keyword evidence="11" id="KW-0812">Transmembrane</keyword>
<comment type="function">
    <text evidence="8">May play the central regulatory role in sporulation. It may be an element of the effector pathway responsible for the activation of sporulation genes in response to nutritional stress. Spo0A may act in concert with spo0H (a sigma factor) to control the expression of some genes that are critical to the sporulation process.</text>
</comment>
<dbReference type="SUPFAM" id="SSF47384">
    <property type="entry name" value="Homodimeric domain of signal transducing histidine kinase"/>
    <property type="match status" value="1"/>
</dbReference>
<dbReference type="CDD" id="cd16922">
    <property type="entry name" value="HATPase_EvgS-ArcB-TorS-like"/>
    <property type="match status" value="1"/>
</dbReference>
<comment type="similarity">
    <text evidence="2">In the N-terminal section; belongs to the phytochrome family.</text>
</comment>
<keyword evidence="11" id="KW-0472">Membrane</keyword>
<dbReference type="InterPro" id="IPR011006">
    <property type="entry name" value="CheY-like_superfamily"/>
</dbReference>
<keyword evidence="6" id="KW-0418">Kinase</keyword>
<proteinExistence type="inferred from homology"/>
<evidence type="ECO:0000256" key="4">
    <source>
        <dbReference type="ARBA" id="ARBA00018672"/>
    </source>
</evidence>
<evidence type="ECO:0000256" key="5">
    <source>
        <dbReference type="ARBA" id="ARBA00022553"/>
    </source>
</evidence>
<dbReference type="InterPro" id="IPR035965">
    <property type="entry name" value="PAS-like_dom_sf"/>
</dbReference>
<feature type="modified residue" description="4-aspartylphosphate" evidence="10">
    <location>
        <position position="664"/>
    </location>
</feature>
<dbReference type="RefSeq" id="WP_353423885.1">
    <property type="nucleotide sequence ID" value="NZ_CP117826.1"/>
</dbReference>
<keyword evidence="5 10" id="KW-0597">Phosphoprotein</keyword>
<dbReference type="InterPro" id="IPR001789">
    <property type="entry name" value="Sig_transdc_resp-reg_receiver"/>
</dbReference>
<feature type="domain" description="Response regulatory" evidence="13">
    <location>
        <begin position="613"/>
        <end position="730"/>
    </location>
</feature>
<dbReference type="Gene3D" id="3.30.450.20">
    <property type="entry name" value="PAS domain"/>
    <property type="match status" value="1"/>
</dbReference>
<dbReference type="CDD" id="cd00082">
    <property type="entry name" value="HisKA"/>
    <property type="match status" value="1"/>
</dbReference>
<accession>A0AAU8AAR4</accession>
<evidence type="ECO:0000256" key="10">
    <source>
        <dbReference type="PROSITE-ProRule" id="PRU00169"/>
    </source>
</evidence>
<evidence type="ECO:0000256" key="6">
    <source>
        <dbReference type="ARBA" id="ARBA00022777"/>
    </source>
</evidence>
<evidence type="ECO:0000256" key="7">
    <source>
        <dbReference type="ARBA" id="ARBA00023012"/>
    </source>
</evidence>
<dbReference type="InterPro" id="IPR005467">
    <property type="entry name" value="His_kinase_dom"/>
</dbReference>
<keyword evidence="11" id="KW-1133">Transmembrane helix</keyword>
<gene>
    <name evidence="15" type="ORF">PUP29_04180</name>
</gene>
<evidence type="ECO:0000313" key="15">
    <source>
        <dbReference type="EMBL" id="XCC63119.1"/>
    </source>
</evidence>
<organism evidence="15">
    <name type="scientific">Christensenella massiliensis</name>
    <dbReference type="NCBI Taxonomy" id="1805714"/>
    <lineage>
        <taxon>Bacteria</taxon>
        <taxon>Bacillati</taxon>
        <taxon>Bacillota</taxon>
        <taxon>Clostridia</taxon>
        <taxon>Christensenellales</taxon>
        <taxon>Christensenellaceae</taxon>
        <taxon>Christensenella</taxon>
    </lineage>
</organism>
<dbReference type="Gene3D" id="3.30.565.10">
    <property type="entry name" value="Histidine kinase-like ATPase, C-terminal domain"/>
    <property type="match status" value="1"/>
</dbReference>
<evidence type="ECO:0000256" key="1">
    <source>
        <dbReference type="ARBA" id="ARBA00000085"/>
    </source>
</evidence>
<name>A0AAU8AAR4_9FIRM</name>
<dbReference type="SMART" id="SM00091">
    <property type="entry name" value="PAS"/>
    <property type="match status" value="1"/>
</dbReference>
<feature type="domain" description="PAS" evidence="14">
    <location>
        <begin position="227"/>
        <end position="300"/>
    </location>
</feature>
<evidence type="ECO:0000259" key="12">
    <source>
        <dbReference type="PROSITE" id="PS50109"/>
    </source>
</evidence>
<dbReference type="GO" id="GO:0000155">
    <property type="term" value="F:phosphorelay sensor kinase activity"/>
    <property type="evidence" value="ECO:0007669"/>
    <property type="project" value="InterPro"/>
</dbReference>
<dbReference type="Pfam" id="PF00072">
    <property type="entry name" value="Response_reg"/>
    <property type="match status" value="2"/>
</dbReference>
<dbReference type="PANTHER" id="PTHR45339">
    <property type="entry name" value="HYBRID SIGNAL TRANSDUCTION HISTIDINE KINASE J"/>
    <property type="match status" value="1"/>
</dbReference>
<keyword evidence="7" id="KW-0902">Two-component regulatory system</keyword>
<evidence type="ECO:0000256" key="11">
    <source>
        <dbReference type="SAM" id="Phobius"/>
    </source>
</evidence>
<dbReference type="Gene3D" id="3.40.50.2300">
    <property type="match status" value="2"/>
</dbReference>
<dbReference type="Gene3D" id="1.10.287.130">
    <property type="match status" value="1"/>
</dbReference>
<dbReference type="NCBIfam" id="TIGR00229">
    <property type="entry name" value="sensory_box"/>
    <property type="match status" value="1"/>
</dbReference>
<evidence type="ECO:0000256" key="9">
    <source>
        <dbReference type="ARBA" id="ARBA00074306"/>
    </source>
</evidence>
<dbReference type="PROSITE" id="PS50112">
    <property type="entry name" value="PAS"/>
    <property type="match status" value="1"/>
</dbReference>
<dbReference type="InterPro" id="IPR003594">
    <property type="entry name" value="HATPase_dom"/>
</dbReference>
<evidence type="ECO:0000256" key="3">
    <source>
        <dbReference type="ARBA" id="ARBA00012438"/>
    </source>
</evidence>
<dbReference type="FunFam" id="3.30.565.10:FF:000010">
    <property type="entry name" value="Sensor histidine kinase RcsC"/>
    <property type="match status" value="1"/>
</dbReference>
<dbReference type="PRINTS" id="PR00344">
    <property type="entry name" value="BCTRLSENSOR"/>
</dbReference>
<sequence>MDHKKNWRLKNINALLIVVVVIISLGVFAFAGMTIINTDNLATYTAEIYSRPYAVNNAAWQMRAQILFARNTMLNLLLDDEYGVDAEEKLQALYKMREEIPGLEQTLQTQYEGDEETVARLISEVERLRRLHDECIELIKAGNIREAGEILYGSAYPLYSAAEMHAQELIGHSQEKIDAYVAQSYALNEQTNQLALIWGLALVALAVLLSVVSVRTITKRNGDIFRSNTLFRIISENVDDVFIVYDIARKSVEYVSDNAERILGFSPSEYRGDPPLAREYLDEKTFRRLRDHFWDAEGGEIQEELFLMTDPKTGSRRECISRRYPIVENGKITKAVFVTSDLTEQKRTQNMLRTALERAENANVAKREFLSRMSHEIRTPMNAMTGTLRAMEYDIDNSGKMKEHLRKLNMSAMHLLDLINDILDMSRIESGKIQIESRPFSLNAMLSELTDIMQTKAEENRQAFNVLLKSTSCDMVKGDDTRIKQVLLNFLSNAIKFTPPHGKIRMSVEEIERRGNQVLLKFEVRDTGIGMHEEFLKRLFEPFEQEQNSTYRKYGGTGLGMALSKALVESMGGEIMVESVPDMGSVFSFCLWLEAAGAGGSSVQISDKVKNLRVLVIEDDEEMREHLKLQCRQLGVEAEAVASGLEAVRTLRKTKRKFDLCLIDLYMPDVDGIHTAEWIRKSAGKDTFIVLMSAYDHKKIEKEAVAAGVDAFLTKPVMRADIYRVLQDMSGEEVMVSEEDGMEDYDFAGKRLLIAEDNELNMEVAQELCEHVGFEVECAYNGKIAVEMFERSPVGYYDAILMDVHMPVMNGNEAAQTIRNLKRKDAGSVVIIAMTANAFYEDEVEALKSGMNAHMAKPIEPEAIFAALKKFLYDNREE</sequence>
<keyword evidence="6" id="KW-0808">Transferase</keyword>
<comment type="catalytic activity">
    <reaction evidence="1">
        <text>ATP + protein L-histidine = ADP + protein N-phospho-L-histidine.</text>
        <dbReference type="EC" id="2.7.13.3"/>
    </reaction>
</comment>
<dbReference type="SMART" id="SM00387">
    <property type="entry name" value="HATPase_c"/>
    <property type="match status" value="1"/>
</dbReference>
<evidence type="ECO:0000259" key="13">
    <source>
        <dbReference type="PROSITE" id="PS50110"/>
    </source>
</evidence>
<evidence type="ECO:0000256" key="2">
    <source>
        <dbReference type="ARBA" id="ARBA00006402"/>
    </source>
</evidence>
<dbReference type="EMBL" id="CP117826">
    <property type="protein sequence ID" value="XCC63119.1"/>
    <property type="molecule type" value="Genomic_DNA"/>
</dbReference>
<evidence type="ECO:0000256" key="8">
    <source>
        <dbReference type="ARBA" id="ARBA00024867"/>
    </source>
</evidence>
<dbReference type="InterPro" id="IPR036097">
    <property type="entry name" value="HisK_dim/P_sf"/>
</dbReference>
<dbReference type="InterPro" id="IPR000014">
    <property type="entry name" value="PAS"/>
</dbReference>
<dbReference type="AlphaFoldDB" id="A0AAU8AAR4"/>
<feature type="modified residue" description="4-aspartylphosphate" evidence="10">
    <location>
        <position position="803"/>
    </location>
</feature>
<dbReference type="CDD" id="cd17546">
    <property type="entry name" value="REC_hyHK_CKI1_RcsC-like"/>
    <property type="match status" value="2"/>
</dbReference>
<dbReference type="InterPro" id="IPR004358">
    <property type="entry name" value="Sig_transdc_His_kin-like_C"/>
</dbReference>
<dbReference type="PROSITE" id="PS50109">
    <property type="entry name" value="HIS_KIN"/>
    <property type="match status" value="1"/>
</dbReference>
<dbReference type="SUPFAM" id="SSF55785">
    <property type="entry name" value="PYP-like sensor domain (PAS domain)"/>
    <property type="match status" value="1"/>
</dbReference>
<dbReference type="EC" id="2.7.13.3" evidence="3"/>